<protein>
    <submittedName>
        <fullName evidence="1">Uncharacterized protein</fullName>
    </submittedName>
</protein>
<dbReference type="EMBL" id="JACHBG010000010">
    <property type="protein sequence ID" value="MBB6486835.1"/>
    <property type="molecule type" value="Genomic_DNA"/>
</dbReference>
<organism evidence="1 2">
    <name type="scientific">Rhizobium lusitanum</name>
    <dbReference type="NCBI Taxonomy" id="293958"/>
    <lineage>
        <taxon>Bacteria</taxon>
        <taxon>Pseudomonadati</taxon>
        <taxon>Pseudomonadota</taxon>
        <taxon>Alphaproteobacteria</taxon>
        <taxon>Hyphomicrobiales</taxon>
        <taxon>Rhizobiaceae</taxon>
        <taxon>Rhizobium/Agrobacterium group</taxon>
        <taxon>Rhizobium</taxon>
    </lineage>
</organism>
<dbReference type="Proteomes" id="UP000565576">
    <property type="component" value="Unassembled WGS sequence"/>
</dbReference>
<name>A0A7X0MF81_9HYPH</name>
<evidence type="ECO:0000313" key="2">
    <source>
        <dbReference type="Proteomes" id="UP000565576"/>
    </source>
</evidence>
<proteinExistence type="predicted"/>
<dbReference type="RefSeq" id="WP_184707162.1">
    <property type="nucleotide sequence ID" value="NZ_JACHBG010000010.1"/>
</dbReference>
<evidence type="ECO:0000313" key="1">
    <source>
        <dbReference type="EMBL" id="MBB6486835.1"/>
    </source>
</evidence>
<accession>A0A7X0MF81</accession>
<reference evidence="1 2" key="1">
    <citation type="submission" date="2020-08" db="EMBL/GenBank/DDBJ databases">
        <title>Genomic Encyclopedia of Type Strains, Phase IV (KMG-V): Genome sequencing to study the core and pangenomes of soil and plant-associated prokaryotes.</title>
        <authorList>
            <person name="Whitman W."/>
        </authorList>
    </citation>
    <scope>NUCLEOTIDE SEQUENCE [LARGE SCALE GENOMIC DNA]</scope>
    <source>
        <strain evidence="1 2">SEMIA 4060</strain>
    </source>
</reference>
<comment type="caution">
    <text evidence="1">The sequence shown here is derived from an EMBL/GenBank/DDBJ whole genome shotgun (WGS) entry which is preliminary data.</text>
</comment>
<dbReference type="AlphaFoldDB" id="A0A7X0MF81"/>
<sequence length="137" mass="15066">MTYNVYSGRKYHLFVEQPTASFQKAALPPSPLFAAYDWGNARTRHLKISPSDALPLISLLCWPDLNEAGRNASQECDSTACSAASKRLLMGHRNAFINTSSQPPLAAIFLCAKLHKTWLYFAGRQIGGPITANPMVL</sequence>
<gene>
    <name evidence="1" type="ORF">GGD46_004134</name>
</gene>